<accession>A0A2K8SPU3</accession>
<dbReference type="EMBL" id="CP024785">
    <property type="protein sequence ID" value="AUB37428.1"/>
    <property type="molecule type" value="Genomic_DNA"/>
</dbReference>
<organism evidence="1 2">
    <name type="scientific">Nostoc flagelliforme CCNUN1</name>
    <dbReference type="NCBI Taxonomy" id="2038116"/>
    <lineage>
        <taxon>Bacteria</taxon>
        <taxon>Bacillati</taxon>
        <taxon>Cyanobacteriota</taxon>
        <taxon>Cyanophyceae</taxon>
        <taxon>Nostocales</taxon>
        <taxon>Nostocaceae</taxon>
        <taxon>Nostoc</taxon>
    </lineage>
</organism>
<dbReference type="Proteomes" id="UP000232003">
    <property type="component" value="Chromosome"/>
</dbReference>
<dbReference type="InterPro" id="IPR006528">
    <property type="entry name" value="Phage_head_morphogenesis_dom"/>
</dbReference>
<proteinExistence type="predicted"/>
<evidence type="ECO:0000313" key="1">
    <source>
        <dbReference type="EMBL" id="AUB37428.1"/>
    </source>
</evidence>
<evidence type="ECO:0000313" key="2">
    <source>
        <dbReference type="Proteomes" id="UP000232003"/>
    </source>
</evidence>
<keyword evidence="2" id="KW-1185">Reference proteome</keyword>
<reference evidence="1 2" key="1">
    <citation type="submission" date="2017-11" db="EMBL/GenBank/DDBJ databases">
        <title>Complete genome of a free-living desiccation-tolerant cyanobacterium and its photosynthetic adaptation to extreme terrestrial habitat.</title>
        <authorList>
            <person name="Shang J."/>
        </authorList>
    </citation>
    <scope>NUCLEOTIDE SEQUENCE [LARGE SCALE GENOMIC DNA]</scope>
    <source>
        <strain evidence="1 2">CCNUN1</strain>
    </source>
</reference>
<evidence type="ECO:0008006" key="3">
    <source>
        <dbReference type="Google" id="ProtNLM"/>
    </source>
</evidence>
<sequence>MEDAFNVVRRFDGILRSAEESTIKQIFQALATSYAQLEDSLRRSHDKFTSVAQPNLTGLQRSALLIQEVEQLLNLVPPATAATLETEVRQLVNLATQNGSSLARELVAAIAPDTIILPTTIPVEALKSAVNDTMSWLTGTGIEFKTAAKQIIAQGLIQNKGVAWTAGVLRRNLGISKSHAESIARTATLQATDQATREGYETNGIGYAQRVSAEDERVCGFCALRCGNIYRLEDAFAILHVRCRCYLMPVKAEWIGAGLVDLEWMRQHHATTAAIAYTPLNPGLVQFERLRGLSRPVTPLWTPGGGFQDEEFERMASG</sequence>
<dbReference type="OrthoDB" id="582275at2"/>
<dbReference type="RefSeq" id="WP_100899072.1">
    <property type="nucleotide sequence ID" value="NZ_CAWNNC010000001.1"/>
</dbReference>
<protein>
    <recommendedName>
        <fullName evidence="3">Phage head morphogenesis domain-containing protein</fullName>
    </recommendedName>
</protein>
<name>A0A2K8SPU3_9NOSO</name>
<dbReference type="NCBIfam" id="TIGR01641">
    <property type="entry name" value="phageSPP1_gp7"/>
    <property type="match status" value="1"/>
</dbReference>
<dbReference type="AlphaFoldDB" id="A0A2K8SPU3"/>
<gene>
    <name evidence="1" type="ORF">COO91_03373</name>
</gene>
<dbReference type="KEGG" id="nfl:COO91_03373"/>